<sequence length="233" mass="25671">MPTTYFFPQTTSNLPTQNVETLKAIWRTIDADSCPHIYNFHLHTVHSDGQLQPESVIDQALALKLRGLAITDHHTVKGYEIAHNYLQSHQTSGQSLPQLWTGVEITSLLLNTEVHILGYGFNPHHGAIVPYLQGDAPVKLNAGADRVIAAIHQAGGLVVLAHPERYQKPATELIPEAVALGIDGVETYYAYKNVSPWTPTPHKTATVKALSEQYNLFNTCGTDTHGLNLLKRV</sequence>
<dbReference type="PANTHER" id="PTHR42924:SF3">
    <property type="entry name" value="POLYMERASE_HISTIDINOL PHOSPHATASE N-TERMINAL DOMAIN-CONTAINING PROTEIN"/>
    <property type="match status" value="1"/>
</dbReference>
<dbReference type="GO" id="GO:0004534">
    <property type="term" value="F:5'-3' RNA exonuclease activity"/>
    <property type="evidence" value="ECO:0007669"/>
    <property type="project" value="TreeGrafter"/>
</dbReference>
<dbReference type="SUPFAM" id="SSF89550">
    <property type="entry name" value="PHP domain-like"/>
    <property type="match status" value="1"/>
</dbReference>
<organism evidence="2 3">
    <name type="scientific">Dactylococcopsis salina (strain PCC 8305)</name>
    <name type="common">Myxobactron salinum</name>
    <dbReference type="NCBI Taxonomy" id="13035"/>
    <lineage>
        <taxon>Bacteria</taxon>
        <taxon>Bacillati</taxon>
        <taxon>Cyanobacteriota</taxon>
        <taxon>Cyanophyceae</taxon>
        <taxon>Nodosilineales</taxon>
        <taxon>Cymatolegaceae</taxon>
        <taxon>Dactylococcopsis</taxon>
    </lineage>
</organism>
<accession>K9YTL2</accession>
<dbReference type="OrthoDB" id="9804333at2"/>
<dbReference type="AlphaFoldDB" id="K9YTL2"/>
<dbReference type="EMBL" id="CP003944">
    <property type="protein sequence ID" value="AFZ50271.1"/>
    <property type="molecule type" value="Genomic_DNA"/>
</dbReference>
<dbReference type="InterPro" id="IPR003141">
    <property type="entry name" value="Pol/His_phosphatase_N"/>
</dbReference>
<keyword evidence="3" id="KW-1185">Reference proteome</keyword>
<dbReference type="PATRIC" id="fig|13035.3.peg.1795"/>
<dbReference type="InterPro" id="IPR052018">
    <property type="entry name" value="PHP_domain"/>
</dbReference>
<evidence type="ECO:0000259" key="1">
    <source>
        <dbReference type="SMART" id="SM00481"/>
    </source>
</evidence>
<dbReference type="STRING" id="13035.Dacsa_1595"/>
<dbReference type="Gene3D" id="3.20.20.140">
    <property type="entry name" value="Metal-dependent hydrolases"/>
    <property type="match status" value="1"/>
</dbReference>
<dbReference type="Proteomes" id="UP000010482">
    <property type="component" value="Chromosome"/>
</dbReference>
<name>K9YTL2_DACS8</name>
<feature type="domain" description="Polymerase/histidinol phosphatase N-terminal" evidence="1">
    <location>
        <begin position="38"/>
        <end position="109"/>
    </location>
</feature>
<dbReference type="SMART" id="SM00481">
    <property type="entry name" value="POLIIIAc"/>
    <property type="match status" value="1"/>
</dbReference>
<dbReference type="CDD" id="cd07438">
    <property type="entry name" value="PHP_HisPPase_AMP"/>
    <property type="match status" value="1"/>
</dbReference>
<evidence type="ECO:0000313" key="2">
    <source>
        <dbReference type="EMBL" id="AFZ50271.1"/>
    </source>
</evidence>
<dbReference type="InterPro" id="IPR004013">
    <property type="entry name" value="PHP_dom"/>
</dbReference>
<dbReference type="Pfam" id="PF02811">
    <property type="entry name" value="PHP"/>
    <property type="match status" value="1"/>
</dbReference>
<dbReference type="eggNOG" id="COG0613">
    <property type="taxonomic scope" value="Bacteria"/>
</dbReference>
<dbReference type="KEGG" id="dsl:Dacsa_1595"/>
<dbReference type="GO" id="GO:0035312">
    <property type="term" value="F:5'-3' DNA exonuclease activity"/>
    <property type="evidence" value="ECO:0007669"/>
    <property type="project" value="TreeGrafter"/>
</dbReference>
<proteinExistence type="predicted"/>
<dbReference type="RefSeq" id="WP_015229269.1">
    <property type="nucleotide sequence ID" value="NC_019780.1"/>
</dbReference>
<reference evidence="2" key="1">
    <citation type="submission" date="2012-04" db="EMBL/GenBank/DDBJ databases">
        <title>Finished genome of Dactylococcopsis salina PCC 8305.</title>
        <authorList>
            <consortium name="US DOE Joint Genome Institute"/>
            <person name="Gugger M."/>
            <person name="Coursin T."/>
            <person name="Rippka R."/>
            <person name="Tandeau De Marsac N."/>
            <person name="Huntemann M."/>
            <person name="Wei C.-L."/>
            <person name="Han J."/>
            <person name="Detter J.C."/>
            <person name="Han C."/>
            <person name="Tapia R."/>
            <person name="Daligault H."/>
            <person name="Chen A."/>
            <person name="Krypides N."/>
            <person name="Mavromatis K."/>
            <person name="Markowitz V."/>
            <person name="Szeto E."/>
            <person name="Ivanova N."/>
            <person name="Ovchinnikova G."/>
            <person name="Pagani I."/>
            <person name="Pati A."/>
            <person name="Goodwin L."/>
            <person name="Peters L."/>
            <person name="Pitluck S."/>
            <person name="Woyke T."/>
            <person name="Kerfeld C."/>
        </authorList>
    </citation>
    <scope>NUCLEOTIDE SEQUENCE [LARGE SCALE GENOMIC DNA]</scope>
    <source>
        <strain evidence="2">PCC 8305</strain>
    </source>
</reference>
<evidence type="ECO:0000313" key="3">
    <source>
        <dbReference type="Proteomes" id="UP000010482"/>
    </source>
</evidence>
<protein>
    <submittedName>
        <fullName evidence="2">Metal-dependent phosphoesterase, PHP family</fullName>
    </submittedName>
</protein>
<dbReference type="InterPro" id="IPR016195">
    <property type="entry name" value="Pol/histidinol_Pase-like"/>
</dbReference>
<gene>
    <name evidence="2" type="ORF">Dacsa_1595</name>
</gene>
<dbReference type="PANTHER" id="PTHR42924">
    <property type="entry name" value="EXONUCLEASE"/>
    <property type="match status" value="1"/>
</dbReference>
<dbReference type="HOGENOM" id="CLU_102570_0_0_3"/>